<protein>
    <submittedName>
        <fullName evidence="1">Uncharacterized protein</fullName>
    </submittedName>
</protein>
<accession>A0ABX1Z1Q8</accession>
<gene>
    <name evidence="1" type="ORF">GC102_09685</name>
</gene>
<name>A0ABX1Z1Q8_9BACL</name>
<reference evidence="1 2" key="1">
    <citation type="submission" date="2019-10" db="EMBL/GenBank/DDBJ databases">
        <title>Description of Paenibacillus choica sp. nov.</title>
        <authorList>
            <person name="Carlier A."/>
            <person name="Qi S."/>
        </authorList>
    </citation>
    <scope>NUCLEOTIDE SEQUENCE [LARGE SCALE GENOMIC DNA]</scope>
    <source>
        <strain evidence="1 2">LMG 31460</strain>
    </source>
</reference>
<proteinExistence type="predicted"/>
<evidence type="ECO:0000313" key="2">
    <source>
        <dbReference type="Proteomes" id="UP000658690"/>
    </source>
</evidence>
<organism evidence="1 2">
    <name type="scientific">Paenibacillus germinis</name>
    <dbReference type="NCBI Taxonomy" id="2654979"/>
    <lineage>
        <taxon>Bacteria</taxon>
        <taxon>Bacillati</taxon>
        <taxon>Bacillota</taxon>
        <taxon>Bacilli</taxon>
        <taxon>Bacillales</taxon>
        <taxon>Paenibacillaceae</taxon>
        <taxon>Paenibacillus</taxon>
    </lineage>
</organism>
<keyword evidence="2" id="KW-1185">Reference proteome</keyword>
<dbReference type="EMBL" id="WHOC01000047">
    <property type="protein sequence ID" value="NOU86044.1"/>
    <property type="molecule type" value="Genomic_DNA"/>
</dbReference>
<evidence type="ECO:0000313" key="1">
    <source>
        <dbReference type="EMBL" id="NOU86044.1"/>
    </source>
</evidence>
<comment type="caution">
    <text evidence="1">The sequence shown here is derived from an EMBL/GenBank/DDBJ whole genome shotgun (WGS) entry which is preliminary data.</text>
</comment>
<dbReference type="RefSeq" id="WP_171689340.1">
    <property type="nucleotide sequence ID" value="NZ_WHOC01000047.1"/>
</dbReference>
<sequence length="101" mass="11205">MPVFQGGEYQEGAILQEDVADYYGIPSIHLGVAVRELVSESKLVFTAQAEEETPRVAVFTHDGVHPTVPDGHRIYSDTIIANRYPGQMLQIGCLWNGSYPR</sequence>
<dbReference type="Proteomes" id="UP000658690">
    <property type="component" value="Unassembled WGS sequence"/>
</dbReference>